<reference evidence="4" key="1">
    <citation type="submission" date="2021-02" db="EMBL/GenBank/DDBJ databases">
        <authorList>
            <person name="Nowell W R."/>
        </authorList>
    </citation>
    <scope>NUCLEOTIDE SEQUENCE</scope>
</reference>
<comment type="subcellular location">
    <subcellularLocation>
        <location evidence="1">Cytoplasm</location>
    </subcellularLocation>
</comment>
<comment type="caution">
    <text evidence="4">The sequence shown here is derived from an EMBL/GenBank/DDBJ whole genome shotgun (WGS) entry which is preliminary data.</text>
</comment>
<dbReference type="PANTHER" id="PTHR35081:SF1">
    <property type="entry name" value="COILED-COIL DOMAIN-CONTAINING PROTEIN 105"/>
    <property type="match status" value="1"/>
</dbReference>
<dbReference type="Pfam" id="PF03148">
    <property type="entry name" value="Tektin"/>
    <property type="match status" value="1"/>
</dbReference>
<feature type="compositionally biased region" description="Polar residues" evidence="3">
    <location>
        <begin position="1"/>
        <end position="17"/>
    </location>
</feature>
<evidence type="ECO:0000256" key="1">
    <source>
        <dbReference type="ARBA" id="ARBA00004496"/>
    </source>
</evidence>
<dbReference type="EMBL" id="CAJOBC010001658">
    <property type="protein sequence ID" value="CAF3691556.1"/>
    <property type="molecule type" value="Genomic_DNA"/>
</dbReference>
<dbReference type="Proteomes" id="UP000681722">
    <property type="component" value="Unassembled WGS sequence"/>
</dbReference>
<organism evidence="4 6">
    <name type="scientific">Didymodactylos carnosus</name>
    <dbReference type="NCBI Taxonomy" id="1234261"/>
    <lineage>
        <taxon>Eukaryota</taxon>
        <taxon>Metazoa</taxon>
        <taxon>Spiralia</taxon>
        <taxon>Gnathifera</taxon>
        <taxon>Rotifera</taxon>
        <taxon>Eurotatoria</taxon>
        <taxon>Bdelloidea</taxon>
        <taxon>Philodinida</taxon>
        <taxon>Philodinidae</taxon>
        <taxon>Didymodactylos</taxon>
    </lineage>
</organism>
<dbReference type="Proteomes" id="UP000663829">
    <property type="component" value="Unassembled WGS sequence"/>
</dbReference>
<dbReference type="AlphaFoldDB" id="A0A814A9B7"/>
<evidence type="ECO:0000256" key="3">
    <source>
        <dbReference type="SAM" id="MobiDB-lite"/>
    </source>
</evidence>
<keyword evidence="6" id="KW-1185">Reference proteome</keyword>
<keyword evidence="2" id="KW-0963">Cytoplasm</keyword>
<evidence type="ECO:0000313" key="4">
    <source>
        <dbReference type="EMBL" id="CAF0910337.1"/>
    </source>
</evidence>
<evidence type="ECO:0000313" key="6">
    <source>
        <dbReference type="Proteomes" id="UP000663829"/>
    </source>
</evidence>
<evidence type="ECO:0000313" key="5">
    <source>
        <dbReference type="EMBL" id="CAF3691556.1"/>
    </source>
</evidence>
<dbReference type="GO" id="GO:0005929">
    <property type="term" value="C:cilium"/>
    <property type="evidence" value="ECO:0007669"/>
    <property type="project" value="UniProtKB-ARBA"/>
</dbReference>
<evidence type="ECO:0000256" key="2">
    <source>
        <dbReference type="ARBA" id="ARBA00022490"/>
    </source>
</evidence>
<feature type="region of interest" description="Disordered" evidence="3">
    <location>
        <begin position="1"/>
        <end position="61"/>
    </location>
</feature>
<accession>A0A814A9B7</accession>
<dbReference type="OrthoDB" id="9896158at2759"/>
<dbReference type="PANTHER" id="PTHR35081">
    <property type="entry name" value="COILED-COIL DOMAIN-CONTAINING PROTEIN 105"/>
    <property type="match status" value="1"/>
</dbReference>
<name>A0A814A9B7_9BILA</name>
<evidence type="ECO:0008006" key="7">
    <source>
        <dbReference type="Google" id="ProtNLM"/>
    </source>
</evidence>
<dbReference type="GO" id="GO:0005737">
    <property type="term" value="C:cytoplasm"/>
    <property type="evidence" value="ECO:0007669"/>
    <property type="project" value="UniProtKB-SubCell"/>
</dbReference>
<feature type="region of interest" description="Disordered" evidence="3">
    <location>
        <begin position="269"/>
        <end position="291"/>
    </location>
</feature>
<sequence>MSSETSEVQRPSTSCTLRRNLDKENMNNVVSRSYTFVKDKSSSTSVPPSSPKRQSRSTQNCSSFNERIGYNLLSNDNWRRETIGDLQLNAKAIEQSDQNILFGKGIDPLPHVKELLNELSNEQAFLYARQCRLVVAKLRLCWSDVNEEIKSLLKHKEYTEAAIDHIRKDLIINKESVDIRKKPPRESEPDGVDDMLSAEKYHLVNLKKVLELNCKNIVDQMQKLDEVRTRVAKIGKERSLVTELICQCLTQASRTFEITRYERLSNLHPSTVPKTAPARPSSSCGMRFSRHSASSSTTNLTKIVPEATLLDENGLPLIGNLSAFTPDVINAFQDASKLIEESREIKKQAMKQIKDAFDEAKACSITVHQSLAQRLADIITLAQNLTVSLGENGLAQNRAQRWLDLTCAAQKANSGPTSYSYLKTAERLDRPIIRTFQRHPGNQVPEAKITNKATQSLAQSAVETAKQIRTLKIIGQRLHNNLVDKEVALNVDSNLLRRRRERSNHKWNVTKYVHV</sequence>
<dbReference type="InterPro" id="IPR038949">
    <property type="entry name" value="TEKTL1"/>
</dbReference>
<dbReference type="InterPro" id="IPR048256">
    <property type="entry name" value="Tektin-like"/>
</dbReference>
<dbReference type="EMBL" id="CAJNOQ010001658">
    <property type="protein sequence ID" value="CAF0910337.1"/>
    <property type="molecule type" value="Genomic_DNA"/>
</dbReference>
<protein>
    <recommendedName>
        <fullName evidence="7">Tektin</fullName>
    </recommendedName>
</protein>
<gene>
    <name evidence="4" type="ORF">GPM918_LOCUS9113</name>
    <name evidence="5" type="ORF">SRO942_LOCUS9114</name>
</gene>
<proteinExistence type="predicted"/>